<sequence>MLRDSRVNSVSESLIYSLYPLVVETILLGVFSCLVVLSTYLLLWRPRTTGNLLVLVITITMYIFAVMHWSAYLIGNIYFFTNPRHVFFDPHSALRQILVYLGLTVNLILSDVIVIWRAWHLSNKEPWVLLISSIFFLATIATAVLTGLYSHILSAFPAFSATWSVVTVAVTLGTNLWATALIARKTWLHRQVIRKNLREGSRRTRVELTLTLLVESGSIYCLYLAFVLLSLLQLVGPLNPIFSATIPQVTAIYPTTLVVMLCLRQDDSNPVISLERQTEPRAEDRSRA</sequence>
<keyword evidence="2" id="KW-1185">Reference proteome</keyword>
<reference evidence="1" key="2">
    <citation type="journal article" date="2022" name="New Phytol.">
        <title>Evolutionary transition to the ectomycorrhizal habit in the genomes of a hyperdiverse lineage of mushroom-forming fungi.</title>
        <authorList>
            <person name="Looney B."/>
            <person name="Miyauchi S."/>
            <person name="Morin E."/>
            <person name="Drula E."/>
            <person name="Courty P.E."/>
            <person name="Kohler A."/>
            <person name="Kuo A."/>
            <person name="LaButti K."/>
            <person name="Pangilinan J."/>
            <person name="Lipzen A."/>
            <person name="Riley R."/>
            <person name="Andreopoulos W."/>
            <person name="He G."/>
            <person name="Johnson J."/>
            <person name="Nolan M."/>
            <person name="Tritt A."/>
            <person name="Barry K.W."/>
            <person name="Grigoriev I.V."/>
            <person name="Nagy L.G."/>
            <person name="Hibbett D."/>
            <person name="Henrissat B."/>
            <person name="Matheny P.B."/>
            <person name="Labbe J."/>
            <person name="Martin F.M."/>
        </authorList>
    </citation>
    <scope>NUCLEOTIDE SEQUENCE</scope>
    <source>
        <strain evidence="1">HHB10654</strain>
    </source>
</reference>
<organism evidence="1 2">
    <name type="scientific">Artomyces pyxidatus</name>
    <dbReference type="NCBI Taxonomy" id="48021"/>
    <lineage>
        <taxon>Eukaryota</taxon>
        <taxon>Fungi</taxon>
        <taxon>Dikarya</taxon>
        <taxon>Basidiomycota</taxon>
        <taxon>Agaricomycotina</taxon>
        <taxon>Agaricomycetes</taxon>
        <taxon>Russulales</taxon>
        <taxon>Auriscalpiaceae</taxon>
        <taxon>Artomyces</taxon>
    </lineage>
</organism>
<protein>
    <submittedName>
        <fullName evidence="1">Uncharacterized protein</fullName>
    </submittedName>
</protein>
<dbReference type="EMBL" id="MU277192">
    <property type="protein sequence ID" value="KAI0066635.1"/>
    <property type="molecule type" value="Genomic_DNA"/>
</dbReference>
<dbReference type="Proteomes" id="UP000814140">
    <property type="component" value="Unassembled WGS sequence"/>
</dbReference>
<comment type="caution">
    <text evidence="1">The sequence shown here is derived from an EMBL/GenBank/DDBJ whole genome shotgun (WGS) entry which is preliminary data.</text>
</comment>
<gene>
    <name evidence="1" type="ORF">BV25DRAFT_1412641</name>
</gene>
<name>A0ACB8TE14_9AGAM</name>
<accession>A0ACB8TE14</accession>
<evidence type="ECO:0000313" key="2">
    <source>
        <dbReference type="Proteomes" id="UP000814140"/>
    </source>
</evidence>
<reference evidence="1" key="1">
    <citation type="submission" date="2021-03" db="EMBL/GenBank/DDBJ databases">
        <authorList>
            <consortium name="DOE Joint Genome Institute"/>
            <person name="Ahrendt S."/>
            <person name="Looney B.P."/>
            <person name="Miyauchi S."/>
            <person name="Morin E."/>
            <person name="Drula E."/>
            <person name="Courty P.E."/>
            <person name="Chicoki N."/>
            <person name="Fauchery L."/>
            <person name="Kohler A."/>
            <person name="Kuo A."/>
            <person name="Labutti K."/>
            <person name="Pangilinan J."/>
            <person name="Lipzen A."/>
            <person name="Riley R."/>
            <person name="Andreopoulos W."/>
            <person name="He G."/>
            <person name="Johnson J."/>
            <person name="Barry K.W."/>
            <person name="Grigoriev I.V."/>
            <person name="Nagy L."/>
            <person name="Hibbett D."/>
            <person name="Henrissat B."/>
            <person name="Matheny P.B."/>
            <person name="Labbe J."/>
            <person name="Martin F."/>
        </authorList>
    </citation>
    <scope>NUCLEOTIDE SEQUENCE</scope>
    <source>
        <strain evidence="1">HHB10654</strain>
    </source>
</reference>
<proteinExistence type="predicted"/>
<evidence type="ECO:0000313" key="1">
    <source>
        <dbReference type="EMBL" id="KAI0066635.1"/>
    </source>
</evidence>